<sequence length="125" mass="13315">MPAPSGAASRFDGWYRGRRIPVGPAASCREAAREVWFRVENGSVELRGSRHHRSAVKEALLTGTVSPGGELALVSDLATRFATGRIEGDSLVAADAAVPAVSREGGANSSCLRRYEAVRQEPIRP</sequence>
<organism evidence="1 2">
    <name type="scientific">Muricoccus pecuniae</name>
    <dbReference type="NCBI Taxonomy" id="693023"/>
    <lineage>
        <taxon>Bacteria</taxon>
        <taxon>Pseudomonadati</taxon>
        <taxon>Pseudomonadota</taxon>
        <taxon>Alphaproteobacteria</taxon>
        <taxon>Acetobacterales</taxon>
        <taxon>Roseomonadaceae</taxon>
        <taxon>Muricoccus</taxon>
    </lineage>
</organism>
<dbReference type="Proteomes" id="UP000580654">
    <property type="component" value="Unassembled WGS sequence"/>
</dbReference>
<protein>
    <submittedName>
        <fullName evidence="1">Uncharacterized protein</fullName>
    </submittedName>
</protein>
<dbReference type="EMBL" id="JACIJD010000008">
    <property type="protein sequence ID" value="MBB5694065.1"/>
    <property type="molecule type" value="Genomic_DNA"/>
</dbReference>
<dbReference type="AlphaFoldDB" id="A0A840Y025"/>
<proteinExistence type="predicted"/>
<reference evidence="1 2" key="1">
    <citation type="submission" date="2020-08" db="EMBL/GenBank/DDBJ databases">
        <title>Genomic Encyclopedia of Type Strains, Phase IV (KMG-IV): sequencing the most valuable type-strain genomes for metagenomic binning, comparative biology and taxonomic classification.</title>
        <authorList>
            <person name="Goeker M."/>
        </authorList>
    </citation>
    <scope>NUCLEOTIDE SEQUENCE [LARGE SCALE GENOMIC DNA]</scope>
    <source>
        <strain evidence="1 2">DSM 25622</strain>
    </source>
</reference>
<dbReference type="RefSeq" id="WP_184517429.1">
    <property type="nucleotide sequence ID" value="NZ_JACIJD010000008.1"/>
</dbReference>
<gene>
    <name evidence="1" type="ORF">FHS87_002105</name>
</gene>
<comment type="caution">
    <text evidence="1">The sequence shown here is derived from an EMBL/GenBank/DDBJ whole genome shotgun (WGS) entry which is preliminary data.</text>
</comment>
<keyword evidence="2" id="KW-1185">Reference proteome</keyword>
<name>A0A840Y025_9PROT</name>
<accession>A0A840Y025</accession>
<evidence type="ECO:0000313" key="2">
    <source>
        <dbReference type="Proteomes" id="UP000580654"/>
    </source>
</evidence>
<evidence type="ECO:0000313" key="1">
    <source>
        <dbReference type="EMBL" id="MBB5694065.1"/>
    </source>
</evidence>